<accession>A0ABM7IJH4</accession>
<protein>
    <submittedName>
        <fullName evidence="1">Uncharacterized protein</fullName>
    </submittedName>
</protein>
<dbReference type="Proteomes" id="UP000465609">
    <property type="component" value="Chromosome"/>
</dbReference>
<gene>
    <name evidence="1" type="ORF">MAUB_47780</name>
</gene>
<evidence type="ECO:0000313" key="2">
    <source>
        <dbReference type="Proteomes" id="UP000465609"/>
    </source>
</evidence>
<reference evidence="1 2" key="1">
    <citation type="journal article" date="2019" name="Emerg. Microbes Infect.">
        <title>Comprehensive subspecies identification of 175 nontuberculous mycobacteria species based on 7547 genomic profiles.</title>
        <authorList>
            <person name="Matsumoto Y."/>
            <person name="Kinjo T."/>
            <person name="Motooka D."/>
            <person name="Nabeya D."/>
            <person name="Jung N."/>
            <person name="Uechi K."/>
            <person name="Horii T."/>
            <person name="Iida T."/>
            <person name="Fujita J."/>
            <person name="Nakamura S."/>
        </authorList>
    </citation>
    <scope>NUCLEOTIDE SEQUENCE [LARGE SCALE GENOMIC DNA]</scope>
    <source>
        <strain evidence="1 2">JCM 15296</strain>
    </source>
</reference>
<dbReference type="EMBL" id="AP022577">
    <property type="protein sequence ID" value="BBX86905.1"/>
    <property type="molecule type" value="Genomic_DNA"/>
</dbReference>
<evidence type="ECO:0000313" key="1">
    <source>
        <dbReference type="EMBL" id="BBX86905.1"/>
    </source>
</evidence>
<sequence length="65" mass="6936">MTPIASAAYAAPSTDVVTAADDTLVIVHNCTRLGRVANPPRSWLPGWLTPRRGNYKGRVIRGSCG</sequence>
<organism evidence="1 2">
    <name type="scientific">Mycolicibacterium aubagnense</name>
    <dbReference type="NCBI Taxonomy" id="319707"/>
    <lineage>
        <taxon>Bacteria</taxon>
        <taxon>Bacillati</taxon>
        <taxon>Actinomycetota</taxon>
        <taxon>Actinomycetes</taxon>
        <taxon>Mycobacteriales</taxon>
        <taxon>Mycobacteriaceae</taxon>
        <taxon>Mycolicibacterium</taxon>
    </lineage>
</organism>
<keyword evidence="2" id="KW-1185">Reference proteome</keyword>
<proteinExistence type="predicted"/>
<name>A0ABM7IJH4_9MYCO</name>